<name>A0ABU5EZ76_9BACT</name>
<reference evidence="2" key="1">
    <citation type="journal article" date="2023" name="Mar. Drugs">
        <title>Gemmata algarum, a Novel Planctomycete Isolated from an Algal Mat, Displays Antimicrobial Activity.</title>
        <authorList>
            <person name="Kumar G."/>
            <person name="Kallscheuer N."/>
            <person name="Kashif M."/>
            <person name="Ahamad S."/>
            <person name="Jagadeeshwari U."/>
            <person name="Pannikurungottu S."/>
            <person name="Haufschild T."/>
            <person name="Kabuu M."/>
            <person name="Sasikala C."/>
            <person name="Jogler C."/>
            <person name="Ramana C."/>
        </authorList>
    </citation>
    <scope>NUCLEOTIDE SEQUENCE [LARGE SCALE GENOMIC DNA]</scope>
    <source>
        <strain evidence="2">JC673</strain>
    </source>
</reference>
<evidence type="ECO:0000313" key="1">
    <source>
        <dbReference type="EMBL" id="MDY3559787.1"/>
    </source>
</evidence>
<accession>A0ABU5EZ76</accession>
<sequence>MTGQLARDVVRDAGAFRVQEWQLGRLSRATAADQLWRVKRTWVSGSGADGWSAGTYWLVWACRDQTGEEKFLVSNAPVEATVRVGFRRAAVEHVFRVCKSELGFTNFEGRCYMALRRRMGLRVAMLAFVAEHIQQLRGGIPR</sequence>
<dbReference type="RefSeq" id="WP_320686487.1">
    <property type="nucleotide sequence ID" value="NZ_JAXBLV010000133.1"/>
</dbReference>
<protein>
    <recommendedName>
        <fullName evidence="3">Transposase IS4-like domain-containing protein</fullName>
    </recommendedName>
</protein>
<dbReference type="EMBL" id="JAXBLV010000133">
    <property type="protein sequence ID" value="MDY3559787.1"/>
    <property type="molecule type" value="Genomic_DNA"/>
</dbReference>
<evidence type="ECO:0008006" key="3">
    <source>
        <dbReference type="Google" id="ProtNLM"/>
    </source>
</evidence>
<comment type="caution">
    <text evidence="1">The sequence shown here is derived from an EMBL/GenBank/DDBJ whole genome shotgun (WGS) entry which is preliminary data.</text>
</comment>
<evidence type="ECO:0000313" key="2">
    <source>
        <dbReference type="Proteomes" id="UP001272242"/>
    </source>
</evidence>
<dbReference type="Proteomes" id="UP001272242">
    <property type="component" value="Unassembled WGS sequence"/>
</dbReference>
<gene>
    <name evidence="1" type="ORF">R5W23_000945</name>
</gene>
<proteinExistence type="predicted"/>
<keyword evidence="2" id="KW-1185">Reference proteome</keyword>
<organism evidence="1 2">
    <name type="scientific">Gemmata algarum</name>
    <dbReference type="NCBI Taxonomy" id="2975278"/>
    <lineage>
        <taxon>Bacteria</taxon>
        <taxon>Pseudomonadati</taxon>
        <taxon>Planctomycetota</taxon>
        <taxon>Planctomycetia</taxon>
        <taxon>Gemmatales</taxon>
        <taxon>Gemmataceae</taxon>
        <taxon>Gemmata</taxon>
    </lineage>
</organism>